<evidence type="ECO:0000313" key="3">
    <source>
        <dbReference type="Proteomes" id="UP000199139"/>
    </source>
</evidence>
<reference evidence="2 3" key="1">
    <citation type="submission" date="2016-10" db="EMBL/GenBank/DDBJ databases">
        <authorList>
            <person name="de Groot N.N."/>
        </authorList>
    </citation>
    <scope>NUCLEOTIDE SEQUENCE [LARGE SCALE GENOMIC DNA]</scope>
    <source>
        <strain evidence="2 3">DSM 17074</strain>
    </source>
</reference>
<dbReference type="EMBL" id="FPAI01000025">
    <property type="protein sequence ID" value="SFS99737.1"/>
    <property type="molecule type" value="Genomic_DNA"/>
</dbReference>
<dbReference type="AlphaFoldDB" id="A0A1I6UEK3"/>
<organism evidence="2 3">
    <name type="scientific">Halolactibacillus miurensis</name>
    <dbReference type="NCBI Taxonomy" id="306541"/>
    <lineage>
        <taxon>Bacteria</taxon>
        <taxon>Bacillati</taxon>
        <taxon>Bacillota</taxon>
        <taxon>Bacilli</taxon>
        <taxon>Bacillales</taxon>
        <taxon>Bacillaceae</taxon>
        <taxon>Halolactibacillus</taxon>
    </lineage>
</organism>
<reference evidence="1 4" key="2">
    <citation type="submission" date="2019-07" db="EMBL/GenBank/DDBJ databases">
        <title>Whole genome shotgun sequence of Halolactibacillus miurensis NBRC 100873.</title>
        <authorList>
            <person name="Hosoyama A."/>
            <person name="Uohara A."/>
            <person name="Ohji S."/>
            <person name="Ichikawa N."/>
        </authorList>
    </citation>
    <scope>NUCLEOTIDE SEQUENCE [LARGE SCALE GENOMIC DNA]</scope>
    <source>
        <strain evidence="1 4">NBRC 100873</strain>
    </source>
</reference>
<dbReference type="InterPro" id="IPR019642">
    <property type="entry name" value="DUF2507"/>
</dbReference>
<protein>
    <submittedName>
        <fullName evidence="2">Predicted hydrocarbon binding protein, contains 4VR domain</fullName>
    </submittedName>
</protein>
<dbReference type="Gene3D" id="3.30.1380.20">
    <property type="entry name" value="Trafficking protein particle complex subunit 3"/>
    <property type="match status" value="1"/>
</dbReference>
<accession>A0A1I6UEK3</accession>
<dbReference type="Proteomes" id="UP000199139">
    <property type="component" value="Unassembled WGS sequence"/>
</dbReference>
<sequence length="142" mass="16088">MKKIEQLQTMYETTGLHPGYDLLRYMALPDLLGKDQDTVLYILGKNMSRALEITAIKDLIDAFKLIGLGDLVHVKEKRSEDLFTLTSPLIQARKKAAINQTYHFESGLISGAMETVHGFQCEAEETVKAKKALVEFTVKHYR</sequence>
<name>A0A1I6UEK3_9BACI</name>
<dbReference type="EMBL" id="BJWJ01000026">
    <property type="protein sequence ID" value="GEM05211.1"/>
    <property type="molecule type" value="Genomic_DNA"/>
</dbReference>
<keyword evidence="4" id="KW-1185">Reference proteome</keyword>
<dbReference type="Proteomes" id="UP000321773">
    <property type="component" value="Unassembled WGS sequence"/>
</dbReference>
<dbReference type="STRING" id="306541.SAMN05421668_12526"/>
<dbReference type="RefSeq" id="WP_062320906.1">
    <property type="nucleotide sequence ID" value="NZ_BJWJ01000026.1"/>
</dbReference>
<proteinExistence type="predicted"/>
<evidence type="ECO:0000313" key="1">
    <source>
        <dbReference type="EMBL" id="GEM05211.1"/>
    </source>
</evidence>
<evidence type="ECO:0000313" key="4">
    <source>
        <dbReference type="Proteomes" id="UP000321773"/>
    </source>
</evidence>
<dbReference type="SUPFAM" id="SSF111126">
    <property type="entry name" value="Ligand-binding domain in the NO signalling and Golgi transport"/>
    <property type="match status" value="1"/>
</dbReference>
<dbReference type="InterPro" id="IPR024096">
    <property type="entry name" value="NO_sig/Golgi_transp_ligand-bd"/>
</dbReference>
<evidence type="ECO:0000313" key="2">
    <source>
        <dbReference type="EMBL" id="SFS99737.1"/>
    </source>
</evidence>
<gene>
    <name evidence="1" type="ORF">HMI01_21990</name>
    <name evidence="2" type="ORF">SAMN05421668_12526</name>
</gene>
<dbReference type="Pfam" id="PF10702">
    <property type="entry name" value="DUF2507"/>
    <property type="match status" value="1"/>
</dbReference>